<evidence type="ECO:0000256" key="6">
    <source>
        <dbReference type="ARBA" id="ARBA00023004"/>
    </source>
</evidence>
<dbReference type="PANTHER" id="PTHR24279">
    <property type="entry name" value="CYTOCHROME P450"/>
    <property type="match status" value="1"/>
</dbReference>
<dbReference type="AlphaFoldDB" id="A0A6H0C666"/>
<keyword evidence="4 8" id="KW-0479">Metal-binding</keyword>
<dbReference type="GO" id="GO:0005506">
    <property type="term" value="F:iron ion binding"/>
    <property type="evidence" value="ECO:0007669"/>
    <property type="project" value="InterPro"/>
</dbReference>
<dbReference type="GO" id="GO:0004497">
    <property type="term" value="F:monooxygenase activity"/>
    <property type="evidence" value="ECO:0007669"/>
    <property type="project" value="UniProtKB-KW"/>
</dbReference>
<dbReference type="PRINTS" id="PR00463">
    <property type="entry name" value="EP450I"/>
</dbReference>
<dbReference type="PRINTS" id="PR00385">
    <property type="entry name" value="P450"/>
</dbReference>
<protein>
    <submittedName>
        <fullName evidence="10">Cytochrome P450 315A1</fullName>
    </submittedName>
</protein>
<dbReference type="InterPro" id="IPR050479">
    <property type="entry name" value="CYP11_CYP27_families"/>
</dbReference>
<dbReference type="GO" id="GO:0016705">
    <property type="term" value="F:oxidoreductase activity, acting on paired donors, with incorporation or reduction of molecular oxygen"/>
    <property type="evidence" value="ECO:0007669"/>
    <property type="project" value="InterPro"/>
</dbReference>
<dbReference type="InterPro" id="IPR001128">
    <property type="entry name" value="Cyt_P450"/>
</dbReference>
<dbReference type="SUPFAM" id="SSF48264">
    <property type="entry name" value="Cytochrome P450"/>
    <property type="match status" value="1"/>
</dbReference>
<evidence type="ECO:0000256" key="8">
    <source>
        <dbReference type="PIRSR" id="PIRSR602401-1"/>
    </source>
</evidence>
<accession>A0A6H0C666</accession>
<comment type="similarity">
    <text evidence="2 9">Belongs to the cytochrome P450 family.</text>
</comment>
<keyword evidence="7 9" id="KW-0503">Monooxygenase</keyword>
<reference evidence="10" key="1">
    <citation type="submission" date="2019-12" db="EMBL/GenBank/DDBJ databases">
        <authorList>
            <person name="Yang Z."/>
            <person name="Yu N."/>
            <person name="Liu Z."/>
        </authorList>
    </citation>
    <scope>NUCLEOTIDE SEQUENCE</scope>
</reference>
<dbReference type="PROSITE" id="PS00086">
    <property type="entry name" value="CYTOCHROME_P450"/>
    <property type="match status" value="1"/>
</dbReference>
<evidence type="ECO:0000256" key="9">
    <source>
        <dbReference type="RuleBase" id="RU000461"/>
    </source>
</evidence>
<evidence type="ECO:0000256" key="1">
    <source>
        <dbReference type="ARBA" id="ARBA00001971"/>
    </source>
</evidence>
<evidence type="ECO:0000256" key="4">
    <source>
        <dbReference type="ARBA" id="ARBA00022723"/>
    </source>
</evidence>
<dbReference type="GO" id="GO:0020037">
    <property type="term" value="F:heme binding"/>
    <property type="evidence" value="ECO:0007669"/>
    <property type="project" value="InterPro"/>
</dbReference>
<dbReference type="EMBL" id="MN782368">
    <property type="protein sequence ID" value="QIS60146.1"/>
    <property type="molecule type" value="mRNA"/>
</dbReference>
<proteinExistence type="evidence at transcript level"/>
<dbReference type="CDD" id="cd11054">
    <property type="entry name" value="CYP24A1-like"/>
    <property type="match status" value="1"/>
</dbReference>
<dbReference type="Gene3D" id="1.10.630.10">
    <property type="entry name" value="Cytochrome P450"/>
    <property type="match status" value="1"/>
</dbReference>
<evidence type="ECO:0000256" key="2">
    <source>
        <dbReference type="ARBA" id="ARBA00010617"/>
    </source>
</evidence>
<dbReference type="InterPro" id="IPR017972">
    <property type="entry name" value="Cyt_P450_CS"/>
</dbReference>
<comment type="cofactor">
    <cofactor evidence="1 8">
        <name>heme</name>
        <dbReference type="ChEBI" id="CHEBI:30413"/>
    </cofactor>
</comment>
<evidence type="ECO:0000256" key="3">
    <source>
        <dbReference type="ARBA" id="ARBA00022617"/>
    </source>
</evidence>
<evidence type="ECO:0000256" key="7">
    <source>
        <dbReference type="ARBA" id="ARBA00023033"/>
    </source>
</evidence>
<dbReference type="Pfam" id="PF00067">
    <property type="entry name" value="p450"/>
    <property type="match status" value="1"/>
</dbReference>
<evidence type="ECO:0000256" key="5">
    <source>
        <dbReference type="ARBA" id="ARBA00023002"/>
    </source>
</evidence>
<sequence>MALRVLFRQCGLRRAAVRKRCTAAAPAAECPFGFRQKVEQQREEGGGATLKPYLAIPSAKGLPVLGTTMEILKYGGAAKMHEYCDMRHKQLGSIFREKLGPVEAVVVGDKELISSVYNSEEQYPRHMVPEPWLIYNQKKGIERGLFFMDGPQWLQKRKILNHSLLAPQEVTKYGNYVGGIVEDLISRWNMLSPEHGGIVPNLETELYNWSIETLGTIVFGRRLNCVALPGQTSEMQNFVHYVQKIFGESAKMTLLSPKLAATLRLPVWRRFEDAADNAIRIARDCTEQRISELKNVSELRDHGVIGRLLAEKNVSRNEIVNIVADLIIAAADTTSHATQWALYSLAKNPECQEKLLAQINNAVPRGQPLSVEHLDKIPYLLWIVRETLRLYPIAPFLTRQFTVDIPLGGYRIPANTLILMSQYTMGRNPQYFNEPNKFKPERWLRTVKGEHQNLANGCMPFGTGARSCIGKRIAELKMRMLIAKTVQNFRLESTNDVGLAMRMITTPDKPILINFEERKK</sequence>
<dbReference type="InterPro" id="IPR002401">
    <property type="entry name" value="Cyt_P450_E_grp-I"/>
</dbReference>
<feature type="binding site" description="axial binding residue" evidence="8">
    <location>
        <position position="468"/>
    </location>
    <ligand>
        <name>heme</name>
        <dbReference type="ChEBI" id="CHEBI:30413"/>
    </ligand>
    <ligandPart>
        <name>Fe</name>
        <dbReference type="ChEBI" id="CHEBI:18248"/>
    </ligandPart>
</feature>
<evidence type="ECO:0000313" key="10">
    <source>
        <dbReference type="EMBL" id="QIS60146.1"/>
    </source>
</evidence>
<keyword evidence="5 9" id="KW-0560">Oxidoreductase</keyword>
<dbReference type="PANTHER" id="PTHR24279:SF120">
    <property type="entry name" value="CYTOCHROME P450"/>
    <property type="match status" value="1"/>
</dbReference>
<dbReference type="InterPro" id="IPR036396">
    <property type="entry name" value="Cyt_P450_sf"/>
</dbReference>
<keyword evidence="3 8" id="KW-0349">Heme</keyword>
<name>A0A6H0C666_9ARAC</name>
<organism evidence="10">
    <name type="scientific">Pardosa pseudoannulata</name>
    <dbReference type="NCBI Taxonomy" id="330961"/>
    <lineage>
        <taxon>Eukaryota</taxon>
        <taxon>Metazoa</taxon>
        <taxon>Ecdysozoa</taxon>
        <taxon>Arthropoda</taxon>
        <taxon>Chelicerata</taxon>
        <taxon>Arachnida</taxon>
        <taxon>Araneae</taxon>
        <taxon>Araneomorphae</taxon>
        <taxon>Entelegynae</taxon>
        <taxon>Lycosoidea</taxon>
        <taxon>Lycosidae</taxon>
        <taxon>Pardosa</taxon>
    </lineage>
</organism>
<keyword evidence="6 8" id="KW-0408">Iron</keyword>